<evidence type="ECO:0000256" key="8">
    <source>
        <dbReference type="ARBA" id="ARBA00023136"/>
    </source>
</evidence>
<dbReference type="InterPro" id="IPR058978">
    <property type="entry name" value="GSDM_bact-type"/>
</dbReference>
<dbReference type="Proteomes" id="UP000054010">
    <property type="component" value="Unassembled WGS sequence"/>
</dbReference>
<evidence type="ECO:0000256" key="9">
    <source>
        <dbReference type="ARBA" id="ARBA00093769"/>
    </source>
</evidence>
<evidence type="ECO:0000256" key="6">
    <source>
        <dbReference type="ARBA" id="ARBA00022692"/>
    </source>
</evidence>
<dbReference type="EMBL" id="ADVR01000010">
    <property type="protein sequence ID" value="EFO81561.1"/>
    <property type="molecule type" value="Genomic_DNA"/>
</dbReference>
<sequence length="275" mass="30395">MQQLTLCRTDPIVALIYERFSANMVRVPDSRIRPLSIIAARRGRNAWRGSLLPLLSNPRAFGIRPEVSQLTDVSGKRSRRVTLDLGMHILRGFLKGFGLPSADLTSTLGRSTYLSFAFPSVRRAAYDLGALGWALAGQQIDRGNPAATIFFGDERHDLLLIDSVLISDQISVTFFNERGQQSDLDVSALTKIFAGAEAHSKGEGQAELILKSEKELTFAFTCVRLFLDQEGRITAMPPDHLLRTLGIPDEPPPQVRYSPDRVLLHAQPGLVMLDS</sequence>
<reference evidence="12 13" key="1">
    <citation type="journal article" date="2011" name="J. Bacteriol.">
        <title>Draft genome sequence of the anoxygenic filamentous phototrophic bacterium Oscillochloris trichoides subsp. DG-6.</title>
        <authorList>
            <person name="Kuznetsov B.B."/>
            <person name="Ivanovsky R.N."/>
            <person name="Keppen O.I."/>
            <person name="Sukhacheva M.V."/>
            <person name="Bumazhkin B.K."/>
            <person name="Patutina E.O."/>
            <person name="Beletsky A.V."/>
            <person name="Mardanov A.V."/>
            <person name="Baslerov R.V."/>
            <person name="Panteleeva A.N."/>
            <person name="Kolganova T.V."/>
            <person name="Ravin N.V."/>
            <person name="Skryabin K.G."/>
        </authorList>
    </citation>
    <scope>NUCLEOTIDE SEQUENCE [LARGE SCALE GENOMIC DNA]</scope>
    <source>
        <strain evidence="12 13">DG-6</strain>
    </source>
</reference>
<evidence type="ECO:0000313" key="13">
    <source>
        <dbReference type="Proteomes" id="UP000054010"/>
    </source>
</evidence>
<evidence type="ECO:0000256" key="10">
    <source>
        <dbReference type="ARBA" id="ARBA00093798"/>
    </source>
</evidence>
<keyword evidence="6" id="KW-0812">Transmembrane</keyword>
<accession>E1IB76</accession>
<dbReference type="Pfam" id="PF26164">
    <property type="entry name" value="Bact_GSDM"/>
    <property type="match status" value="1"/>
</dbReference>
<comment type="subcellular location">
    <subcellularLocation>
        <location evidence="2">Cell membrane</location>
        <topology evidence="2">Multi-pass membrane protein</topology>
    </subcellularLocation>
    <subcellularLocation>
        <location evidence="1">Cytoplasm</location>
    </subcellularLocation>
</comment>
<dbReference type="OrthoDB" id="146945at2"/>
<evidence type="ECO:0000256" key="5">
    <source>
        <dbReference type="ARBA" id="ARBA00022490"/>
    </source>
</evidence>
<keyword evidence="8" id="KW-0472">Membrane</keyword>
<dbReference type="HOGENOM" id="CLU_1007196_0_0_0"/>
<proteinExistence type="inferred from homology"/>
<dbReference type="AlphaFoldDB" id="E1IB76"/>
<comment type="similarity">
    <text evidence="9">Belongs to the bacterial gasdermin family.</text>
</comment>
<evidence type="ECO:0000256" key="2">
    <source>
        <dbReference type="ARBA" id="ARBA00004651"/>
    </source>
</evidence>
<evidence type="ECO:0000256" key="4">
    <source>
        <dbReference type="ARBA" id="ARBA00022475"/>
    </source>
</evidence>
<keyword evidence="3" id="KW-1134">Transmembrane beta strand</keyword>
<name>E1IB76_9CHLR</name>
<keyword evidence="13" id="KW-1185">Reference proteome</keyword>
<comment type="caution">
    <text evidence="12">The sequence shown here is derived from an EMBL/GenBank/DDBJ whole genome shotgun (WGS) entry which is preliminary data.</text>
</comment>
<evidence type="ECO:0000256" key="3">
    <source>
        <dbReference type="ARBA" id="ARBA00022452"/>
    </source>
</evidence>
<protein>
    <recommendedName>
        <fullName evidence="10">Gasdermin bGSDM</fullName>
    </recommendedName>
    <alternativeName>
        <fullName evidence="11">Bacterial gasdermin</fullName>
    </alternativeName>
</protein>
<evidence type="ECO:0000256" key="11">
    <source>
        <dbReference type="ARBA" id="ARBA00093802"/>
    </source>
</evidence>
<organism evidence="12 13">
    <name type="scientific">Oscillochloris trichoides DG-6</name>
    <dbReference type="NCBI Taxonomy" id="765420"/>
    <lineage>
        <taxon>Bacteria</taxon>
        <taxon>Bacillati</taxon>
        <taxon>Chloroflexota</taxon>
        <taxon>Chloroflexia</taxon>
        <taxon>Chloroflexales</taxon>
        <taxon>Chloroflexineae</taxon>
        <taxon>Oscillochloridaceae</taxon>
        <taxon>Oscillochloris</taxon>
    </lineage>
</organism>
<evidence type="ECO:0000256" key="1">
    <source>
        <dbReference type="ARBA" id="ARBA00004496"/>
    </source>
</evidence>
<evidence type="ECO:0000256" key="7">
    <source>
        <dbReference type="ARBA" id="ARBA00023118"/>
    </source>
</evidence>
<keyword evidence="5" id="KW-0963">Cytoplasm</keyword>
<gene>
    <name evidence="12" type="ORF">OSCT_0577</name>
</gene>
<evidence type="ECO:0000313" key="12">
    <source>
        <dbReference type="EMBL" id="EFO81561.1"/>
    </source>
</evidence>
<keyword evidence="4" id="KW-1003">Cell membrane</keyword>
<keyword evidence="7" id="KW-0051">Antiviral defense</keyword>